<feature type="region of interest" description="Disordered" evidence="1">
    <location>
        <begin position="199"/>
        <end position="218"/>
    </location>
</feature>
<feature type="compositionally biased region" description="Polar residues" evidence="1">
    <location>
        <begin position="127"/>
        <end position="141"/>
    </location>
</feature>
<feature type="region of interest" description="Disordered" evidence="1">
    <location>
        <begin position="127"/>
        <end position="185"/>
    </location>
</feature>
<protein>
    <submittedName>
        <fullName evidence="2">Uncharacterized protein</fullName>
    </submittedName>
</protein>
<proteinExistence type="predicted"/>
<evidence type="ECO:0000313" key="2">
    <source>
        <dbReference type="EMBL" id="KAK2974535.1"/>
    </source>
</evidence>
<evidence type="ECO:0000256" key="1">
    <source>
        <dbReference type="SAM" id="MobiDB-lite"/>
    </source>
</evidence>
<dbReference type="InterPro" id="IPR029005">
    <property type="entry name" value="LIM-bd/SEUSS"/>
</dbReference>
<keyword evidence="3" id="KW-1185">Reference proteome</keyword>
<name>A0AA88U879_9ASTE</name>
<dbReference type="Proteomes" id="UP001187471">
    <property type="component" value="Unassembled WGS sequence"/>
</dbReference>
<dbReference type="EMBL" id="JAVXUO010002307">
    <property type="protein sequence ID" value="KAK2974535.1"/>
    <property type="molecule type" value="Genomic_DNA"/>
</dbReference>
<evidence type="ECO:0000313" key="3">
    <source>
        <dbReference type="Proteomes" id="UP001187471"/>
    </source>
</evidence>
<reference evidence="2" key="1">
    <citation type="submission" date="2022-12" db="EMBL/GenBank/DDBJ databases">
        <title>Draft genome assemblies for two species of Escallonia (Escalloniales).</title>
        <authorList>
            <person name="Chanderbali A."/>
            <person name="Dervinis C."/>
            <person name="Anghel I."/>
            <person name="Soltis D."/>
            <person name="Soltis P."/>
            <person name="Zapata F."/>
        </authorList>
    </citation>
    <scope>NUCLEOTIDE SEQUENCE</scope>
    <source>
        <strain evidence="2">UCBG92.1500</strain>
        <tissue evidence="2">Leaf</tissue>
    </source>
</reference>
<dbReference type="AlphaFoldDB" id="A0AA88U879"/>
<accession>A0AA88U879</accession>
<comment type="caution">
    <text evidence="2">The sequence shown here is derived from an EMBL/GenBank/DDBJ whole genome shotgun (WGS) entry which is preliminary data.</text>
</comment>
<gene>
    <name evidence="2" type="ORF">RJ640_007379</name>
</gene>
<dbReference type="PANTHER" id="PTHR10378">
    <property type="entry name" value="LIM DOMAIN-BINDING PROTEIN"/>
    <property type="match status" value="1"/>
</dbReference>
<feature type="compositionally biased region" description="Low complexity" evidence="1">
    <location>
        <begin position="64"/>
        <end position="73"/>
    </location>
</feature>
<organism evidence="2 3">
    <name type="scientific">Escallonia rubra</name>
    <dbReference type="NCBI Taxonomy" id="112253"/>
    <lineage>
        <taxon>Eukaryota</taxon>
        <taxon>Viridiplantae</taxon>
        <taxon>Streptophyta</taxon>
        <taxon>Embryophyta</taxon>
        <taxon>Tracheophyta</taxon>
        <taxon>Spermatophyta</taxon>
        <taxon>Magnoliopsida</taxon>
        <taxon>eudicotyledons</taxon>
        <taxon>Gunneridae</taxon>
        <taxon>Pentapetalae</taxon>
        <taxon>asterids</taxon>
        <taxon>campanulids</taxon>
        <taxon>Escalloniales</taxon>
        <taxon>Escalloniaceae</taxon>
        <taxon>Escallonia</taxon>
    </lineage>
</organism>
<feature type="region of interest" description="Disordered" evidence="1">
    <location>
        <begin position="48"/>
        <end position="81"/>
    </location>
</feature>
<sequence length="354" mass="36236">MELDLGCLALPLPLASLVNDGFAAQGAVDLLLGHDRYFTESLAKFPRRTSTSSGFHGHPHQPEEQQQQQQQQQTLAQNSNNDNSVQATAMQLASSNGVTTVNNSLNSASATASASTIVGLLHQNSMNSRQQNPMSNANSPYGGSGVQIPSPGSSSTVPQAQPSPSPFQSPTPSSSNNPPPNSHSALTAAAHMSSVNSPNISIQQPALSGDAEANDSQSSVQKIIHEMMMSSQLGGGGVVGVSSLANDVKNVNGLLPTSNNASINGGNCLPGNGINSSSAIGGAGFGSMGSGLGQSAMVNGIRAAMGTMNGRVGMAMARDQSMNHQQQDLGNQLLSGLGAVNGFSNLQFDWKTSP</sequence>